<reference evidence="2 3" key="1">
    <citation type="submission" date="2015-11" db="EMBL/GenBank/DDBJ databases">
        <title>Solirubrum puertoriconensis gen. nov. an environmental bacteria isolated in Puerto Rico.</title>
        <authorList>
            <person name="Cuebas-Irizarry M.F."/>
            <person name="Montalvo-Rodriguez R."/>
        </authorList>
    </citation>
    <scope>NUCLEOTIDE SEQUENCE [LARGE SCALE GENOMIC DNA]</scope>
    <source>
        <strain evidence="2 3">MC1A</strain>
    </source>
</reference>
<keyword evidence="1" id="KW-1133">Transmembrane helix</keyword>
<comment type="caution">
    <text evidence="2">The sequence shown here is derived from an EMBL/GenBank/DDBJ whole genome shotgun (WGS) entry which is preliminary data.</text>
</comment>
<accession>A0A9X0L4G3</accession>
<sequence length="170" mass="18169">MEALLGAEAGANFHSWAVWGSRKAGVTIRQEDLDQARRDGTAVGGFVGGLVGMGCGWLLSFPVLLLPAAALLGLGCGVAAGRYVISRSRRISAQLILGGNRTVLEDIGMQTVRFIRQFGSLQKIQSSDLELFLADIPAGRSGSPNLLRYAFTQYFEALTVLTPAEKQRAT</sequence>
<dbReference type="OrthoDB" id="257464at2"/>
<dbReference type="AlphaFoldDB" id="A0A9X0L4G3"/>
<keyword evidence="1" id="KW-0472">Membrane</keyword>
<dbReference type="RefSeq" id="WP_059071027.1">
    <property type="nucleotide sequence ID" value="NZ_LNAL01000007.1"/>
</dbReference>
<evidence type="ECO:0000256" key="1">
    <source>
        <dbReference type="SAM" id="Phobius"/>
    </source>
</evidence>
<gene>
    <name evidence="2" type="ORF">ASU33_13700</name>
</gene>
<evidence type="ECO:0000313" key="2">
    <source>
        <dbReference type="EMBL" id="KUG07402.1"/>
    </source>
</evidence>
<evidence type="ECO:0000313" key="3">
    <source>
        <dbReference type="Proteomes" id="UP000054223"/>
    </source>
</evidence>
<dbReference type="Proteomes" id="UP000054223">
    <property type="component" value="Unassembled WGS sequence"/>
</dbReference>
<name>A0A9X0L4G3_SOLP1</name>
<keyword evidence="1" id="KW-0812">Transmembrane</keyword>
<proteinExistence type="predicted"/>
<dbReference type="EMBL" id="LNAL01000007">
    <property type="protein sequence ID" value="KUG07402.1"/>
    <property type="molecule type" value="Genomic_DNA"/>
</dbReference>
<keyword evidence="3" id="KW-1185">Reference proteome</keyword>
<organism evidence="2 3">
    <name type="scientific">Solirubrum puertoriconensis</name>
    <dbReference type="NCBI Taxonomy" id="1751427"/>
    <lineage>
        <taxon>Bacteria</taxon>
        <taxon>Pseudomonadati</taxon>
        <taxon>Bacteroidota</taxon>
        <taxon>Cytophagia</taxon>
        <taxon>Cytophagales</taxon>
    </lineage>
</organism>
<feature type="transmembrane region" description="Helical" evidence="1">
    <location>
        <begin position="65"/>
        <end position="85"/>
    </location>
</feature>
<protein>
    <submittedName>
        <fullName evidence="2">Uncharacterized protein</fullName>
    </submittedName>
</protein>